<dbReference type="CDD" id="cd07723">
    <property type="entry name" value="hydroxyacylglutathione_hydrolase_MBL-fold"/>
    <property type="match status" value="1"/>
</dbReference>
<dbReference type="InterPro" id="IPR050110">
    <property type="entry name" value="Glyoxalase_II_hydrolase"/>
</dbReference>
<dbReference type="InterPro" id="IPR036866">
    <property type="entry name" value="RibonucZ/Hydroxyglut_hydro"/>
</dbReference>
<protein>
    <recommendedName>
        <fullName evidence="7">Hydroxyacylglutathione hydrolase</fullName>
        <ecNumber evidence="7">3.1.2.6</ecNumber>
    </recommendedName>
    <alternativeName>
        <fullName evidence="7">Glyoxalase II</fullName>
        <shortName evidence="7">Glx II</shortName>
    </alternativeName>
</protein>
<feature type="binding site" evidence="7">
    <location>
        <position position="56"/>
    </location>
    <ligand>
        <name>Zn(2+)</name>
        <dbReference type="ChEBI" id="CHEBI:29105"/>
        <label>1</label>
    </ligand>
</feature>
<dbReference type="PANTHER" id="PTHR43705:SF1">
    <property type="entry name" value="HYDROXYACYLGLUTATHIONE HYDROLASE GLOB"/>
    <property type="match status" value="1"/>
</dbReference>
<evidence type="ECO:0000256" key="6">
    <source>
        <dbReference type="ARBA" id="ARBA00022833"/>
    </source>
</evidence>
<dbReference type="Pfam" id="PF16123">
    <property type="entry name" value="HAGH_C"/>
    <property type="match status" value="1"/>
</dbReference>
<accession>A0A2A2F8M8</accession>
<reference evidence="9 10" key="1">
    <citation type="submission" date="2017-08" db="EMBL/GenBank/DDBJ databases">
        <title>Halovibrio sewagensis sp. nov., isolated from wastewater of high salinity.</title>
        <authorList>
            <person name="Dong X."/>
            <person name="Zhang G."/>
        </authorList>
    </citation>
    <scope>NUCLEOTIDE SEQUENCE [LARGE SCALE GENOMIC DNA]</scope>
    <source>
        <strain evidence="9 10">YL5-2</strain>
    </source>
</reference>
<keyword evidence="4 7" id="KW-0479">Metal-binding</keyword>
<evidence type="ECO:0000256" key="1">
    <source>
        <dbReference type="ARBA" id="ARBA00001623"/>
    </source>
</evidence>
<proteinExistence type="inferred from homology"/>
<dbReference type="EC" id="3.1.2.6" evidence="7"/>
<evidence type="ECO:0000256" key="2">
    <source>
        <dbReference type="ARBA" id="ARBA00004963"/>
    </source>
</evidence>
<feature type="binding site" evidence="7">
    <location>
        <position position="58"/>
    </location>
    <ligand>
        <name>Zn(2+)</name>
        <dbReference type="ChEBI" id="CHEBI:29105"/>
        <label>1</label>
    </ligand>
</feature>
<feature type="binding site" evidence="7">
    <location>
        <position position="60"/>
    </location>
    <ligand>
        <name>Zn(2+)</name>
        <dbReference type="ChEBI" id="CHEBI:29105"/>
        <label>2</label>
    </ligand>
</feature>
<feature type="binding site" evidence="7">
    <location>
        <position position="135"/>
    </location>
    <ligand>
        <name>Zn(2+)</name>
        <dbReference type="ChEBI" id="CHEBI:29105"/>
        <label>1</label>
    </ligand>
</feature>
<dbReference type="PIRSF" id="PIRSF005457">
    <property type="entry name" value="Glx"/>
    <property type="match status" value="1"/>
</dbReference>
<dbReference type="GO" id="GO:0046872">
    <property type="term" value="F:metal ion binding"/>
    <property type="evidence" value="ECO:0007669"/>
    <property type="project" value="UniProtKB-KW"/>
</dbReference>
<dbReference type="GO" id="GO:0019243">
    <property type="term" value="P:methylglyoxal catabolic process to D-lactate via S-lactoyl-glutathione"/>
    <property type="evidence" value="ECO:0007669"/>
    <property type="project" value="UniProtKB-UniRule"/>
</dbReference>
<evidence type="ECO:0000313" key="9">
    <source>
        <dbReference type="EMBL" id="PAU81027.1"/>
    </source>
</evidence>
<dbReference type="Pfam" id="PF00753">
    <property type="entry name" value="Lactamase_B"/>
    <property type="match status" value="1"/>
</dbReference>
<dbReference type="EMBL" id="NSKD01000002">
    <property type="protein sequence ID" value="PAU81027.1"/>
    <property type="molecule type" value="Genomic_DNA"/>
</dbReference>
<comment type="similarity">
    <text evidence="3 7">Belongs to the metallo-beta-lactamase superfamily. Glyoxalase II family.</text>
</comment>
<dbReference type="SMART" id="SM00849">
    <property type="entry name" value="Lactamase_B"/>
    <property type="match status" value="1"/>
</dbReference>
<organism evidence="9 10">
    <name type="scientific">Halovibrio salipaludis</name>
    <dbReference type="NCBI Taxonomy" id="2032626"/>
    <lineage>
        <taxon>Bacteria</taxon>
        <taxon>Pseudomonadati</taxon>
        <taxon>Pseudomonadota</taxon>
        <taxon>Gammaproteobacteria</taxon>
        <taxon>Oceanospirillales</taxon>
        <taxon>Halomonadaceae</taxon>
        <taxon>Halovibrio</taxon>
    </lineage>
</organism>
<dbReference type="InterPro" id="IPR017782">
    <property type="entry name" value="Hydroxyacylglutathione_Hdrlase"/>
</dbReference>
<comment type="pathway">
    <text evidence="2 7">Secondary metabolite metabolism; methylglyoxal degradation; (R)-lactate from methylglyoxal: step 2/2.</text>
</comment>
<comment type="cofactor">
    <cofactor evidence="7">
        <name>Zn(2+)</name>
        <dbReference type="ChEBI" id="CHEBI:29105"/>
    </cofactor>
    <text evidence="7">Binds 2 Zn(2+) ions per subunit.</text>
</comment>
<dbReference type="AlphaFoldDB" id="A0A2A2F8M8"/>
<dbReference type="PANTHER" id="PTHR43705">
    <property type="entry name" value="HYDROXYACYLGLUTATHIONE HYDROLASE"/>
    <property type="match status" value="1"/>
</dbReference>
<evidence type="ECO:0000256" key="7">
    <source>
        <dbReference type="HAMAP-Rule" id="MF_01374"/>
    </source>
</evidence>
<dbReference type="Proteomes" id="UP000218896">
    <property type="component" value="Unassembled WGS sequence"/>
</dbReference>
<gene>
    <name evidence="7 9" type="primary">gloB</name>
    <name evidence="9" type="ORF">CK501_05540</name>
</gene>
<dbReference type="Gene3D" id="3.60.15.10">
    <property type="entry name" value="Ribonuclease Z/Hydroxyacylglutathione hydrolase-like"/>
    <property type="match status" value="1"/>
</dbReference>
<dbReference type="UniPathway" id="UPA00619">
    <property type="reaction ID" value="UER00676"/>
</dbReference>
<dbReference type="SUPFAM" id="SSF56281">
    <property type="entry name" value="Metallo-hydrolase/oxidoreductase"/>
    <property type="match status" value="1"/>
</dbReference>
<keyword evidence="6 7" id="KW-0862">Zinc</keyword>
<evidence type="ECO:0000313" key="10">
    <source>
        <dbReference type="Proteomes" id="UP000218896"/>
    </source>
</evidence>
<dbReference type="RefSeq" id="WP_095616753.1">
    <property type="nucleotide sequence ID" value="NZ_NSKD01000002.1"/>
</dbReference>
<keyword evidence="5 7" id="KW-0378">Hydrolase</keyword>
<dbReference type="InterPro" id="IPR032282">
    <property type="entry name" value="HAGH_C"/>
</dbReference>
<evidence type="ECO:0000256" key="3">
    <source>
        <dbReference type="ARBA" id="ARBA00006759"/>
    </source>
</evidence>
<feature type="domain" description="Metallo-beta-lactamase" evidence="8">
    <location>
        <begin position="13"/>
        <end position="173"/>
    </location>
</feature>
<comment type="function">
    <text evidence="7">Thiolesterase that catalyzes the hydrolysis of S-D-lactoyl-glutathione to form glutathione and D-lactic acid.</text>
</comment>
<feature type="binding site" evidence="7">
    <location>
        <position position="112"/>
    </location>
    <ligand>
        <name>Zn(2+)</name>
        <dbReference type="ChEBI" id="CHEBI:29105"/>
        <label>1</label>
    </ligand>
</feature>
<feature type="binding site" evidence="7">
    <location>
        <position position="135"/>
    </location>
    <ligand>
        <name>Zn(2+)</name>
        <dbReference type="ChEBI" id="CHEBI:29105"/>
        <label>2</label>
    </ligand>
</feature>
<dbReference type="NCBIfam" id="TIGR03413">
    <property type="entry name" value="GSH_gloB"/>
    <property type="match status" value="1"/>
</dbReference>
<dbReference type="GO" id="GO:0004416">
    <property type="term" value="F:hydroxyacylglutathione hydrolase activity"/>
    <property type="evidence" value="ECO:0007669"/>
    <property type="project" value="UniProtKB-UniRule"/>
</dbReference>
<comment type="catalytic activity">
    <reaction evidence="1 7">
        <text>an S-(2-hydroxyacyl)glutathione + H2O = a 2-hydroxy carboxylate + glutathione + H(+)</text>
        <dbReference type="Rhea" id="RHEA:21864"/>
        <dbReference type="ChEBI" id="CHEBI:15377"/>
        <dbReference type="ChEBI" id="CHEBI:15378"/>
        <dbReference type="ChEBI" id="CHEBI:57925"/>
        <dbReference type="ChEBI" id="CHEBI:58896"/>
        <dbReference type="ChEBI" id="CHEBI:71261"/>
        <dbReference type="EC" id="3.1.2.6"/>
    </reaction>
</comment>
<dbReference type="InterPro" id="IPR035680">
    <property type="entry name" value="Clx_II_MBL"/>
</dbReference>
<dbReference type="InterPro" id="IPR001279">
    <property type="entry name" value="Metallo-B-lactamas"/>
</dbReference>
<evidence type="ECO:0000256" key="5">
    <source>
        <dbReference type="ARBA" id="ARBA00022801"/>
    </source>
</evidence>
<keyword evidence="10" id="KW-1185">Reference proteome</keyword>
<dbReference type="OrthoDB" id="9802248at2"/>
<comment type="subunit">
    <text evidence="7">Monomer.</text>
</comment>
<evidence type="ECO:0000259" key="8">
    <source>
        <dbReference type="SMART" id="SM00849"/>
    </source>
</evidence>
<name>A0A2A2F8M8_9GAMM</name>
<feature type="binding site" evidence="7">
    <location>
        <position position="61"/>
    </location>
    <ligand>
        <name>Zn(2+)</name>
        <dbReference type="ChEBI" id="CHEBI:29105"/>
        <label>2</label>
    </ligand>
</feature>
<feature type="binding site" evidence="7">
    <location>
        <position position="173"/>
    </location>
    <ligand>
        <name>Zn(2+)</name>
        <dbReference type="ChEBI" id="CHEBI:29105"/>
        <label>2</label>
    </ligand>
</feature>
<comment type="caution">
    <text evidence="9">The sequence shown here is derived from an EMBL/GenBank/DDBJ whole genome shotgun (WGS) entry which is preliminary data.</text>
</comment>
<dbReference type="HAMAP" id="MF_01374">
    <property type="entry name" value="Glyoxalase_2"/>
    <property type="match status" value="1"/>
</dbReference>
<evidence type="ECO:0000256" key="4">
    <source>
        <dbReference type="ARBA" id="ARBA00022723"/>
    </source>
</evidence>
<sequence length="263" mass="28659">MSYQVDAIPALSDNYIWCIHDTESKAALIVDPGEAAPALDFLERNSLTLEAVLLTHHHPDHTQGVGKLIGDSGVPVHGPADSPFGGITNPLREGDTLGWRALSFQILAVPGHTRDHIAFNSDSPGLSQPITLCGDALFACGCGRLFEGNPAQMRASLVKLREWPDNTLVCCGHEYTRANVAFARAVTPDDTELAEYQTKVERLREAGQPSVPTTLGQERRLNPFLRWDDPAVVSSAETRAGEHGLDGDRIFGIIREWKDGFRG</sequence>